<keyword evidence="3 8" id="KW-0808">Transferase</keyword>
<dbReference type="SFLD" id="SFLDF00274">
    <property type="entry name" value="ribosomal_protein_S12_methylth"/>
    <property type="match status" value="1"/>
</dbReference>
<feature type="domain" description="MTTase N-terminal" evidence="10">
    <location>
        <begin position="3"/>
        <end position="119"/>
    </location>
</feature>
<evidence type="ECO:0000256" key="5">
    <source>
        <dbReference type="ARBA" id="ARBA00022723"/>
    </source>
</evidence>
<dbReference type="SFLD" id="SFLDG01061">
    <property type="entry name" value="methylthiotransferase"/>
    <property type="match status" value="1"/>
</dbReference>
<comment type="function">
    <text evidence="8">Catalyzes the methylthiolation of an aspartic acid residue of ribosomal protein uS12.</text>
</comment>
<dbReference type="GO" id="GO:0046872">
    <property type="term" value="F:metal ion binding"/>
    <property type="evidence" value="ECO:0007669"/>
    <property type="project" value="UniProtKB-KW"/>
</dbReference>
<feature type="domain" description="TRAM" evidence="9">
    <location>
        <begin position="373"/>
        <end position="440"/>
    </location>
</feature>
<dbReference type="Gene3D" id="3.40.50.12160">
    <property type="entry name" value="Methylthiotransferase, N-terminal domain"/>
    <property type="match status" value="1"/>
</dbReference>
<protein>
    <recommendedName>
        <fullName evidence="8">Ribosomal protein uS12 methylthiotransferase RimO</fullName>
        <shortName evidence="8">uS12 MTTase</shortName>
        <shortName evidence="8">uS12 methylthiotransferase</shortName>
        <ecNumber evidence="8">2.8.4.4</ecNumber>
    </recommendedName>
    <alternativeName>
        <fullName evidence="8">Ribosomal protein uS12 (aspartate-C(3))-methylthiotransferase</fullName>
    </alternativeName>
    <alternativeName>
        <fullName evidence="8">Ribosome maturation factor RimO</fullName>
    </alternativeName>
</protein>
<dbReference type="Gene3D" id="3.80.30.20">
    <property type="entry name" value="tm_1862 like domain"/>
    <property type="match status" value="1"/>
</dbReference>
<dbReference type="NCBIfam" id="TIGR00089">
    <property type="entry name" value="MiaB/RimO family radical SAM methylthiotransferase"/>
    <property type="match status" value="1"/>
</dbReference>
<gene>
    <name evidence="8" type="primary">rimO</name>
    <name evidence="12" type="ORF">BSOLF_1133</name>
</gene>
<dbReference type="PROSITE" id="PS01278">
    <property type="entry name" value="MTTASE_RADICAL"/>
    <property type="match status" value="1"/>
</dbReference>
<dbReference type="Proteomes" id="UP000244338">
    <property type="component" value="Unassembled WGS sequence"/>
</dbReference>
<dbReference type="Pfam" id="PF00919">
    <property type="entry name" value="UPF0004"/>
    <property type="match status" value="1"/>
</dbReference>
<evidence type="ECO:0000259" key="11">
    <source>
        <dbReference type="PROSITE" id="PS51918"/>
    </source>
</evidence>
<dbReference type="InterPro" id="IPR005839">
    <property type="entry name" value="Methylthiotransferase"/>
</dbReference>
<keyword evidence="1 8" id="KW-0004">4Fe-4S</keyword>
<dbReference type="PANTHER" id="PTHR43837:SF1">
    <property type="entry name" value="RIBOSOMAL PROTEIN US12 METHYLTHIOTRANSFERASE RIMO"/>
    <property type="match status" value="1"/>
</dbReference>
<dbReference type="PROSITE" id="PS51918">
    <property type="entry name" value="RADICAL_SAM"/>
    <property type="match status" value="1"/>
</dbReference>
<evidence type="ECO:0000256" key="1">
    <source>
        <dbReference type="ARBA" id="ARBA00022485"/>
    </source>
</evidence>
<dbReference type="InterPro" id="IPR002792">
    <property type="entry name" value="TRAM_dom"/>
</dbReference>
<evidence type="ECO:0000259" key="10">
    <source>
        <dbReference type="PROSITE" id="PS51449"/>
    </source>
</evidence>
<dbReference type="InterPro" id="IPR005840">
    <property type="entry name" value="Ribosomal_uS12_MeSTrfase_RimO"/>
</dbReference>
<dbReference type="InterPro" id="IPR020612">
    <property type="entry name" value="Methylthiotransferase_CS"/>
</dbReference>
<feature type="binding site" evidence="8">
    <location>
        <position position="48"/>
    </location>
    <ligand>
        <name>[4Fe-4S] cluster</name>
        <dbReference type="ChEBI" id="CHEBI:49883"/>
        <label>1</label>
    </ligand>
</feature>
<evidence type="ECO:0000313" key="13">
    <source>
        <dbReference type="Proteomes" id="UP000244338"/>
    </source>
</evidence>
<dbReference type="PROSITE" id="PS51449">
    <property type="entry name" value="MTTASE_N"/>
    <property type="match status" value="1"/>
</dbReference>
<name>A0A2R6XZQ2_9BACL</name>
<dbReference type="InterPro" id="IPR023404">
    <property type="entry name" value="rSAM_horseshoe"/>
</dbReference>
<evidence type="ECO:0000313" key="12">
    <source>
        <dbReference type="EMBL" id="PTQ55906.1"/>
    </source>
</evidence>
<comment type="catalytic activity">
    <reaction evidence="8">
        <text>L-aspartate(89)-[ribosomal protein uS12]-hydrogen + (sulfur carrier)-SH + AH2 + 2 S-adenosyl-L-methionine = 3-methylsulfanyl-L-aspartate(89)-[ribosomal protein uS12]-hydrogen + (sulfur carrier)-H + 5'-deoxyadenosine + L-methionine + A + S-adenosyl-L-homocysteine + 2 H(+)</text>
        <dbReference type="Rhea" id="RHEA:37087"/>
        <dbReference type="Rhea" id="RHEA-COMP:10460"/>
        <dbReference type="Rhea" id="RHEA-COMP:10461"/>
        <dbReference type="Rhea" id="RHEA-COMP:14737"/>
        <dbReference type="Rhea" id="RHEA-COMP:14739"/>
        <dbReference type="ChEBI" id="CHEBI:13193"/>
        <dbReference type="ChEBI" id="CHEBI:15378"/>
        <dbReference type="ChEBI" id="CHEBI:17319"/>
        <dbReference type="ChEBI" id="CHEBI:17499"/>
        <dbReference type="ChEBI" id="CHEBI:29917"/>
        <dbReference type="ChEBI" id="CHEBI:29961"/>
        <dbReference type="ChEBI" id="CHEBI:57844"/>
        <dbReference type="ChEBI" id="CHEBI:57856"/>
        <dbReference type="ChEBI" id="CHEBI:59789"/>
        <dbReference type="ChEBI" id="CHEBI:64428"/>
        <dbReference type="ChEBI" id="CHEBI:73599"/>
        <dbReference type="EC" id="2.8.4.4"/>
    </reaction>
</comment>
<feature type="binding site" evidence="8">
    <location>
        <position position="161"/>
    </location>
    <ligand>
        <name>[4Fe-4S] cluster</name>
        <dbReference type="ChEBI" id="CHEBI:49883"/>
        <label>2</label>
        <note>4Fe-4S-S-AdoMet</note>
    </ligand>
</feature>
<dbReference type="Pfam" id="PF18693">
    <property type="entry name" value="TRAM_2"/>
    <property type="match status" value="1"/>
</dbReference>
<comment type="cofactor">
    <cofactor evidence="8">
        <name>[4Fe-4S] cluster</name>
        <dbReference type="ChEBI" id="CHEBI:49883"/>
    </cofactor>
    <text evidence="8">Binds 2 [4Fe-4S] clusters. One cluster is coordinated with 3 cysteines and an exchangeable S-adenosyl-L-methionine.</text>
</comment>
<dbReference type="InterPro" id="IPR038135">
    <property type="entry name" value="Methylthiotransferase_N_sf"/>
</dbReference>
<dbReference type="AlphaFoldDB" id="A0A2R6XZQ2"/>
<comment type="subcellular location">
    <subcellularLocation>
        <location evidence="8">Cytoplasm</location>
    </subcellularLocation>
</comment>
<keyword evidence="7 8" id="KW-0411">Iron-sulfur</keyword>
<accession>A0A2R6XZQ2</accession>
<organism evidence="12 13">
    <name type="scientific">Candidatus Carbonibacillus altaicus</name>
    <dbReference type="NCBI Taxonomy" id="2163959"/>
    <lineage>
        <taxon>Bacteria</taxon>
        <taxon>Bacillati</taxon>
        <taxon>Bacillota</taxon>
        <taxon>Bacilli</taxon>
        <taxon>Bacillales</taxon>
        <taxon>Candidatus Carbonibacillus</taxon>
    </lineage>
</organism>
<dbReference type="Gene3D" id="2.40.50.140">
    <property type="entry name" value="Nucleic acid-binding proteins"/>
    <property type="match status" value="1"/>
</dbReference>
<dbReference type="InterPro" id="IPR013848">
    <property type="entry name" value="Methylthiotransferase_N"/>
</dbReference>
<dbReference type="InterPro" id="IPR006638">
    <property type="entry name" value="Elp3/MiaA/NifB-like_rSAM"/>
</dbReference>
<reference evidence="13" key="1">
    <citation type="journal article" date="2018" name="Sci. Rep.">
        <title>Lignite coal burning seam in the remote Altai Mountains harbors a hydrogen-driven thermophilic microbial community.</title>
        <authorList>
            <person name="Kadnikov V.V."/>
            <person name="Mardanov A.V."/>
            <person name="Ivasenko D.A."/>
            <person name="Antsiferov D.V."/>
            <person name="Beletsky A.V."/>
            <person name="Karnachuk O.V."/>
            <person name="Ravin N.V."/>
        </authorList>
    </citation>
    <scope>NUCLEOTIDE SEQUENCE [LARGE SCALE GENOMIC DNA]</scope>
</reference>
<dbReference type="SMART" id="SM00729">
    <property type="entry name" value="Elp3"/>
    <property type="match status" value="1"/>
</dbReference>
<keyword evidence="5 8" id="KW-0479">Metal-binding</keyword>
<dbReference type="InterPro" id="IPR007197">
    <property type="entry name" value="rSAM"/>
</dbReference>
<dbReference type="SFLD" id="SFLDG01082">
    <property type="entry name" value="B12-binding_domain_containing"/>
    <property type="match status" value="1"/>
</dbReference>
<dbReference type="FunFam" id="3.80.30.20:FF:000001">
    <property type="entry name" value="tRNA-2-methylthio-N(6)-dimethylallyladenosine synthase 2"/>
    <property type="match status" value="1"/>
</dbReference>
<dbReference type="GO" id="GO:0103039">
    <property type="term" value="F:protein methylthiotransferase activity"/>
    <property type="evidence" value="ECO:0007669"/>
    <property type="project" value="UniProtKB-EC"/>
</dbReference>
<feature type="domain" description="Radical SAM core" evidence="11">
    <location>
        <begin position="140"/>
        <end position="370"/>
    </location>
</feature>
<dbReference type="GO" id="GO:0005829">
    <property type="term" value="C:cytosol"/>
    <property type="evidence" value="ECO:0007669"/>
    <property type="project" value="TreeGrafter"/>
</dbReference>
<evidence type="ECO:0000259" key="9">
    <source>
        <dbReference type="PROSITE" id="PS50926"/>
    </source>
</evidence>
<dbReference type="EMBL" id="PEBX01000061">
    <property type="protein sequence ID" value="PTQ55906.1"/>
    <property type="molecule type" value="Genomic_DNA"/>
</dbReference>
<dbReference type="GO" id="GO:0140101">
    <property type="term" value="F:catalytic activity, acting on a tRNA"/>
    <property type="evidence" value="ECO:0007669"/>
    <property type="project" value="UniProtKB-ARBA"/>
</dbReference>
<dbReference type="InterPro" id="IPR058240">
    <property type="entry name" value="rSAM_sf"/>
</dbReference>
<evidence type="ECO:0000256" key="6">
    <source>
        <dbReference type="ARBA" id="ARBA00023004"/>
    </source>
</evidence>
<keyword evidence="6 8" id="KW-0408">Iron</keyword>
<dbReference type="InterPro" id="IPR012340">
    <property type="entry name" value="NA-bd_OB-fold"/>
</dbReference>
<evidence type="ECO:0000256" key="7">
    <source>
        <dbReference type="ARBA" id="ARBA00023014"/>
    </source>
</evidence>
<dbReference type="GO" id="GO:0051539">
    <property type="term" value="F:4 iron, 4 sulfur cluster binding"/>
    <property type="evidence" value="ECO:0007669"/>
    <property type="project" value="UniProtKB-UniRule"/>
</dbReference>
<dbReference type="PROSITE" id="PS50926">
    <property type="entry name" value="TRAM"/>
    <property type="match status" value="1"/>
</dbReference>
<dbReference type="PANTHER" id="PTHR43837">
    <property type="entry name" value="RIBOSOMAL PROTEIN S12 METHYLTHIOTRANSFERASE RIMO"/>
    <property type="match status" value="1"/>
</dbReference>
<dbReference type="HAMAP" id="MF_01865">
    <property type="entry name" value="MTTase_RimO"/>
    <property type="match status" value="1"/>
</dbReference>
<dbReference type="SUPFAM" id="SSF102114">
    <property type="entry name" value="Radical SAM enzymes"/>
    <property type="match status" value="1"/>
</dbReference>
<dbReference type="CDD" id="cd01335">
    <property type="entry name" value="Radical_SAM"/>
    <property type="match status" value="1"/>
</dbReference>
<dbReference type="EC" id="2.8.4.4" evidence="8"/>
<proteinExistence type="inferred from homology"/>
<evidence type="ECO:0000256" key="3">
    <source>
        <dbReference type="ARBA" id="ARBA00022679"/>
    </source>
</evidence>
<feature type="binding site" evidence="8">
    <location>
        <position position="82"/>
    </location>
    <ligand>
        <name>[4Fe-4S] cluster</name>
        <dbReference type="ChEBI" id="CHEBI:49883"/>
        <label>1</label>
    </ligand>
</feature>
<keyword evidence="4 8" id="KW-0949">S-adenosyl-L-methionine</keyword>
<evidence type="ECO:0000256" key="8">
    <source>
        <dbReference type="HAMAP-Rule" id="MF_01865"/>
    </source>
</evidence>
<evidence type="ECO:0000256" key="4">
    <source>
        <dbReference type="ARBA" id="ARBA00022691"/>
    </source>
</evidence>
<evidence type="ECO:0000256" key="2">
    <source>
        <dbReference type="ARBA" id="ARBA00022490"/>
    </source>
</evidence>
<feature type="binding site" evidence="8">
    <location>
        <position position="12"/>
    </location>
    <ligand>
        <name>[4Fe-4S] cluster</name>
        <dbReference type="ChEBI" id="CHEBI:49883"/>
        <label>1</label>
    </ligand>
</feature>
<dbReference type="GO" id="GO:0035599">
    <property type="term" value="F:aspartic acid methylthiotransferase activity"/>
    <property type="evidence" value="ECO:0007669"/>
    <property type="project" value="TreeGrafter"/>
</dbReference>
<feature type="binding site" evidence="8">
    <location>
        <position position="154"/>
    </location>
    <ligand>
        <name>[4Fe-4S] cluster</name>
        <dbReference type="ChEBI" id="CHEBI:49883"/>
        <label>2</label>
        <note>4Fe-4S-S-AdoMet</note>
    </ligand>
</feature>
<comment type="caution">
    <text evidence="12">The sequence shown here is derived from an EMBL/GenBank/DDBJ whole genome shotgun (WGS) entry which is preliminary data.</text>
</comment>
<sequence length="451" mass="50471">MPEKVAIVTLGCEKNQVDSDIMSELIERRGYVLTDHAGEANVVVVNTCGFIDTAKESSVDTILRMARLKKHGQLKSLIVTGCLVQRYQEMLLDEMPEIDGLVGTGDFVRIPEVIEAALNKERPVFVGPPVYRYEDLRRPRRKSPVAFVKIAEGCDNGCTFCAIPLMRGGLRSRPISTIVEEVRQFVASGVKEICLIAQDLSSYGKDMDGTLKLPELLRALETIEGLVWVRLHYLYPGALTDELLEVMATSDKVVPYLDLPLQHSHPWILKRMRRPNHAADVRELIAKIRRIMPDVAIRTSLILGFPGETEEHVEHLLDFLSEVELDRVGVFTYSDEEGTPAVRLSDHVPQAVKEERAERIREHQRPITARRNARLVGKTVPVIIERWDPKAGVHIGRTPYDAPEVDGEVAVGGYIGKLGEIVPVKITHAYDYDFVGQYSPAASLSSLKEAR</sequence>
<keyword evidence="2 8" id="KW-0963">Cytoplasm</keyword>
<dbReference type="NCBIfam" id="TIGR01125">
    <property type="entry name" value="30S ribosomal protein S12 methylthiotransferase RimO"/>
    <property type="match status" value="1"/>
</dbReference>
<comment type="similarity">
    <text evidence="8">Belongs to the methylthiotransferase family. RimO subfamily.</text>
</comment>
<feature type="binding site" evidence="8">
    <location>
        <position position="158"/>
    </location>
    <ligand>
        <name>[4Fe-4S] cluster</name>
        <dbReference type="ChEBI" id="CHEBI:49883"/>
        <label>2</label>
        <note>4Fe-4S-S-AdoMet</note>
    </ligand>
</feature>
<dbReference type="SFLD" id="SFLDS00029">
    <property type="entry name" value="Radical_SAM"/>
    <property type="match status" value="1"/>
</dbReference>
<dbReference type="GO" id="GO:0035600">
    <property type="term" value="P:tRNA methylthiolation"/>
    <property type="evidence" value="ECO:0007669"/>
    <property type="project" value="UniProtKB-ARBA"/>
</dbReference>
<dbReference type="Pfam" id="PF04055">
    <property type="entry name" value="Radical_SAM"/>
    <property type="match status" value="1"/>
</dbReference>